<dbReference type="EMBL" id="JAIZAY010000023">
    <property type="protein sequence ID" value="KAJ8019638.1"/>
    <property type="molecule type" value="Genomic_DNA"/>
</dbReference>
<proteinExistence type="predicted"/>
<evidence type="ECO:0000259" key="3">
    <source>
        <dbReference type="Pfam" id="PF25431"/>
    </source>
</evidence>
<reference evidence="4" key="1">
    <citation type="submission" date="2021-10" db="EMBL/GenBank/DDBJ databases">
        <title>Tropical sea cucumber genome reveals ecological adaptation and Cuvierian tubules defense mechanism.</title>
        <authorList>
            <person name="Chen T."/>
        </authorList>
    </citation>
    <scope>NUCLEOTIDE SEQUENCE</scope>
    <source>
        <strain evidence="4">Nanhai2018</strain>
        <tissue evidence="4">Muscle</tissue>
    </source>
</reference>
<name>A0A9Q1BBR7_HOLLE</name>
<evidence type="ECO:0000256" key="1">
    <source>
        <dbReference type="SAM" id="MobiDB-lite"/>
    </source>
</evidence>
<gene>
    <name evidence="4" type="ORF">HOLleu_41298</name>
</gene>
<evidence type="ECO:0000313" key="4">
    <source>
        <dbReference type="EMBL" id="KAJ8019638.1"/>
    </source>
</evidence>
<dbReference type="AlphaFoldDB" id="A0A9Q1BBR7"/>
<keyword evidence="5" id="KW-1185">Reference proteome</keyword>
<dbReference type="OrthoDB" id="10059291at2759"/>
<dbReference type="Pfam" id="PF14291">
    <property type="entry name" value="DUF4371"/>
    <property type="match status" value="1"/>
</dbReference>
<feature type="region of interest" description="Disordered" evidence="1">
    <location>
        <begin position="166"/>
        <end position="210"/>
    </location>
</feature>
<dbReference type="InterPro" id="IPR057456">
    <property type="entry name" value="Znf_C17orf113"/>
</dbReference>
<dbReference type="Proteomes" id="UP001152320">
    <property type="component" value="Chromosome 23"/>
</dbReference>
<feature type="compositionally biased region" description="Basic and acidic residues" evidence="1">
    <location>
        <begin position="195"/>
        <end position="210"/>
    </location>
</feature>
<feature type="domain" description="DUF4371" evidence="2">
    <location>
        <begin position="359"/>
        <end position="481"/>
    </location>
</feature>
<feature type="domain" description="C17orf113 probable zinc finger" evidence="3">
    <location>
        <begin position="249"/>
        <end position="297"/>
    </location>
</feature>
<dbReference type="InterPro" id="IPR025398">
    <property type="entry name" value="DUF4371"/>
</dbReference>
<sequence length="889" mass="100636">MASFGKDPSNLITAPMKVNGQSLDFEVDTPGMTFTVIPEKVADNLKNIELKKSRVDFKSFTGDAEVMLLDAEGNPVKAMLKRALYIPSCPYDIFSIKTAVKNGAVFKFKEGESVMIKDGTTFNIDEHNRLYYLNTLNENTSFSSEDKEIVNMSLLKFLRKKASKPASVAEKPGEEFAAEENSSNRDQTDVGPRPTSEKELGEASTSDKRSVPTCFEDFSTAKRGKHAVVFNSKWKRGRPWLKYTPGLGMFCEFCQESDKRPFDREVWNKAPCKRIRLESIQAHEKCVAHIDSVKRKAEARAQPDIAAEIIPAVSFQTMTKVFACLYFLCKQRIAHTTNFEPLLDFIGFLGDKLKEKVFVGRNAHYTSRKSIQEYLKCLSDVLEKDILEELKSSQQFSLMFDETTDCSVREQMVLRARYIHSVNGNIEVRYLKIIDCLTDIHTLDAETISSIVVKYIEDLSYKHLKGIGTDGAAVMTGRSNGAIKRIRQKQLSAQNDEEFKCEAVGCHCTAHTLNLASQQAGDHISYIKKFKEILRQLYDFFDNSAVRSAGLLAMQKLLGCPERKVLEPSSTRWLSIGNAVLRLKDILPSVVCSLEREAEERGNAVAAGLCRFLSEYEFACTLLLLCDVLPKVNVLSRVFQNSSVDFSTAMQLKQSIVSMLESLKSVEGENLKALDSFILQMENAGITIKYQRGLRQDCSSREEAKTRFMRNIKGPFLEKLLANIDDRFADGDVLGAFSIFDPAKMKFHEKEYGNDNVKMLIERFGGFSVDQAILEWGIYKQFCHDNLLALTEQQILEKLCSGKDNLSTVFPIMSFMAACYRVLPPHTVDCERDFSQMKIIKTCLRNRMTETTLDGIMRIVVEGPTVDKFPYDRAVKMWAETKNRRLKLD</sequence>
<dbReference type="InterPro" id="IPR012337">
    <property type="entry name" value="RNaseH-like_sf"/>
</dbReference>
<evidence type="ECO:0000259" key="2">
    <source>
        <dbReference type="Pfam" id="PF14291"/>
    </source>
</evidence>
<dbReference type="PANTHER" id="PTHR46880">
    <property type="entry name" value="RAS-ASSOCIATING DOMAIN-CONTAINING PROTEIN"/>
    <property type="match status" value="1"/>
</dbReference>
<organism evidence="4 5">
    <name type="scientific">Holothuria leucospilota</name>
    <name type="common">Black long sea cucumber</name>
    <name type="synonym">Mertensiothuria leucospilota</name>
    <dbReference type="NCBI Taxonomy" id="206669"/>
    <lineage>
        <taxon>Eukaryota</taxon>
        <taxon>Metazoa</taxon>
        <taxon>Echinodermata</taxon>
        <taxon>Eleutherozoa</taxon>
        <taxon>Echinozoa</taxon>
        <taxon>Holothuroidea</taxon>
        <taxon>Aspidochirotacea</taxon>
        <taxon>Aspidochirotida</taxon>
        <taxon>Holothuriidae</taxon>
        <taxon>Holothuria</taxon>
    </lineage>
</organism>
<dbReference type="Pfam" id="PF25431">
    <property type="entry name" value="zf-C17orf113"/>
    <property type="match status" value="1"/>
</dbReference>
<protein>
    <submittedName>
        <fullName evidence="4">Uncharacterized protein</fullName>
    </submittedName>
</protein>
<comment type="caution">
    <text evidence="4">The sequence shown here is derived from an EMBL/GenBank/DDBJ whole genome shotgun (WGS) entry which is preliminary data.</text>
</comment>
<dbReference type="PANTHER" id="PTHR46880:SF5">
    <property type="entry name" value="DUF4371 DOMAIN-CONTAINING PROTEIN"/>
    <property type="match status" value="1"/>
</dbReference>
<dbReference type="SUPFAM" id="SSF53098">
    <property type="entry name" value="Ribonuclease H-like"/>
    <property type="match status" value="1"/>
</dbReference>
<evidence type="ECO:0000313" key="5">
    <source>
        <dbReference type="Proteomes" id="UP001152320"/>
    </source>
</evidence>
<accession>A0A9Q1BBR7</accession>